<feature type="chain" id="PRO_5027909218" evidence="1">
    <location>
        <begin position="17"/>
        <end position="122"/>
    </location>
</feature>
<reference evidence="3" key="1">
    <citation type="submission" date="2025-08" db="UniProtKB">
        <authorList>
            <consortium name="RefSeq"/>
        </authorList>
    </citation>
    <scope>IDENTIFICATION</scope>
    <source>
        <tissue evidence="3">Gonad</tissue>
    </source>
</reference>
<organism evidence="2 3">
    <name type="scientific">Branchiostoma belcheri</name>
    <name type="common">Amphioxus</name>
    <dbReference type="NCBI Taxonomy" id="7741"/>
    <lineage>
        <taxon>Eukaryota</taxon>
        <taxon>Metazoa</taxon>
        <taxon>Chordata</taxon>
        <taxon>Cephalochordata</taxon>
        <taxon>Leptocardii</taxon>
        <taxon>Amphioxiformes</taxon>
        <taxon>Branchiostomatidae</taxon>
        <taxon>Branchiostoma</taxon>
    </lineage>
</organism>
<name>A0A6P4XV57_BRABE</name>
<sequence>MRHLLLSLSLVAAAWCAFVPANKLTKTTTTSPGCYYYGHFYQLGEVVVSETGCWGRTYTCEANGIMGHGIPGEDCCTHEGEYHDDGEIFFDSAGQVCHCFGNSTASPVPTFCQSLSEFMMSG</sequence>
<dbReference type="RefSeq" id="XP_019614499.1">
    <property type="nucleotide sequence ID" value="XM_019758940.1"/>
</dbReference>
<keyword evidence="2" id="KW-1185">Reference proteome</keyword>
<gene>
    <name evidence="3" type="primary">LOC109462400</name>
</gene>
<dbReference type="GeneID" id="109462400"/>
<proteinExistence type="predicted"/>
<accession>A0A6P4XV57</accession>
<evidence type="ECO:0000313" key="3">
    <source>
        <dbReference type="RefSeq" id="XP_019614499.1"/>
    </source>
</evidence>
<dbReference type="OrthoDB" id="10276873at2759"/>
<evidence type="ECO:0000256" key="1">
    <source>
        <dbReference type="SAM" id="SignalP"/>
    </source>
</evidence>
<dbReference type="AlphaFoldDB" id="A0A6P4XV57"/>
<dbReference type="Proteomes" id="UP000515135">
    <property type="component" value="Unplaced"/>
</dbReference>
<feature type="signal peptide" evidence="1">
    <location>
        <begin position="1"/>
        <end position="16"/>
    </location>
</feature>
<protein>
    <submittedName>
        <fullName evidence="3">Uncharacterized protein LOC109462400</fullName>
    </submittedName>
</protein>
<keyword evidence="1" id="KW-0732">Signal</keyword>
<evidence type="ECO:0000313" key="2">
    <source>
        <dbReference type="Proteomes" id="UP000515135"/>
    </source>
</evidence>
<dbReference type="KEGG" id="bbel:109462400"/>